<proteinExistence type="predicted"/>
<evidence type="ECO:0000256" key="1">
    <source>
        <dbReference type="SAM" id="MobiDB-lite"/>
    </source>
</evidence>
<evidence type="ECO:0000313" key="3">
    <source>
        <dbReference type="Proteomes" id="UP000288216"/>
    </source>
</evidence>
<keyword evidence="3" id="KW-1185">Reference proteome</keyword>
<feature type="region of interest" description="Disordered" evidence="1">
    <location>
        <begin position="1"/>
        <end position="53"/>
    </location>
</feature>
<reference evidence="2 3" key="1">
    <citation type="journal article" date="2018" name="Nat. Ecol. Evol.">
        <title>Shark genomes provide insights into elasmobranch evolution and the origin of vertebrates.</title>
        <authorList>
            <person name="Hara Y"/>
            <person name="Yamaguchi K"/>
            <person name="Onimaru K"/>
            <person name="Kadota M"/>
            <person name="Koyanagi M"/>
            <person name="Keeley SD"/>
            <person name="Tatsumi K"/>
            <person name="Tanaka K"/>
            <person name="Motone F"/>
            <person name="Kageyama Y"/>
            <person name="Nozu R"/>
            <person name="Adachi N"/>
            <person name="Nishimura O"/>
            <person name="Nakagawa R"/>
            <person name="Tanegashima C"/>
            <person name="Kiyatake I"/>
            <person name="Matsumoto R"/>
            <person name="Murakumo K"/>
            <person name="Nishida K"/>
            <person name="Terakita A"/>
            <person name="Kuratani S"/>
            <person name="Sato K"/>
            <person name="Hyodo S Kuraku.S."/>
        </authorList>
    </citation>
    <scope>NUCLEOTIDE SEQUENCE [LARGE SCALE GENOMIC DNA]</scope>
</reference>
<dbReference type="OrthoDB" id="3364872at2759"/>
<name>A0A401QJB2_SCYTO</name>
<protein>
    <recommendedName>
        <fullName evidence="4">Serum response factor-binding protein 1</fullName>
    </recommendedName>
</protein>
<dbReference type="STRING" id="75743.A0A401QJB2"/>
<dbReference type="AlphaFoldDB" id="A0A401QJB2"/>
<dbReference type="OMA" id="CVAERES"/>
<feature type="compositionally biased region" description="Acidic residues" evidence="1">
    <location>
        <begin position="131"/>
        <end position="142"/>
    </location>
</feature>
<feature type="non-terminal residue" evidence="2">
    <location>
        <position position="230"/>
    </location>
</feature>
<sequence>AVNSFKEARQKTKGQRFHNTANLQTGSLQQASPEEISSDKTNEVKEDDTAGENAKVEAIKQTSATVNEFESEAPHDDTASITKAAEVTQSHQDIEENTCTLSKTQKELKVSIKSENIKPIEADASDLNVSSEEEKEYFDDSTEERFYNQTSSDDSGDDDFFIGKVKRINKKKQEFDPTTNTVKEDKSMPSKMKEEKNDPMDYAGKKNRTKTTFGSLFCNNLSDSKASKQK</sequence>
<evidence type="ECO:0000313" key="2">
    <source>
        <dbReference type="EMBL" id="GCB85467.1"/>
    </source>
</evidence>
<feature type="compositionally biased region" description="Basic and acidic residues" evidence="1">
    <location>
        <begin position="182"/>
        <end position="199"/>
    </location>
</feature>
<feature type="compositionally biased region" description="Polar residues" evidence="1">
    <location>
        <begin position="17"/>
        <end position="32"/>
    </location>
</feature>
<feature type="region of interest" description="Disordered" evidence="1">
    <location>
        <begin position="172"/>
        <end position="207"/>
    </location>
</feature>
<feature type="compositionally biased region" description="Basic and acidic residues" evidence="1">
    <location>
        <begin position="37"/>
        <end position="53"/>
    </location>
</feature>
<gene>
    <name evidence="2" type="ORF">scyTo_0026174</name>
</gene>
<organism evidence="2 3">
    <name type="scientific">Scyliorhinus torazame</name>
    <name type="common">Cloudy catshark</name>
    <name type="synonym">Catulus torazame</name>
    <dbReference type="NCBI Taxonomy" id="75743"/>
    <lineage>
        <taxon>Eukaryota</taxon>
        <taxon>Metazoa</taxon>
        <taxon>Chordata</taxon>
        <taxon>Craniata</taxon>
        <taxon>Vertebrata</taxon>
        <taxon>Chondrichthyes</taxon>
        <taxon>Elasmobranchii</taxon>
        <taxon>Galeomorphii</taxon>
        <taxon>Galeoidea</taxon>
        <taxon>Carcharhiniformes</taxon>
        <taxon>Scyliorhinidae</taxon>
        <taxon>Scyliorhinus</taxon>
    </lineage>
</organism>
<feature type="region of interest" description="Disordered" evidence="1">
    <location>
        <begin position="123"/>
        <end position="154"/>
    </location>
</feature>
<dbReference type="Proteomes" id="UP000288216">
    <property type="component" value="Unassembled WGS sequence"/>
</dbReference>
<dbReference type="EMBL" id="BFAA01166743">
    <property type="protein sequence ID" value="GCB85467.1"/>
    <property type="molecule type" value="Genomic_DNA"/>
</dbReference>
<comment type="caution">
    <text evidence="2">The sequence shown here is derived from an EMBL/GenBank/DDBJ whole genome shotgun (WGS) entry which is preliminary data.</text>
</comment>
<feature type="non-terminal residue" evidence="2">
    <location>
        <position position="1"/>
    </location>
</feature>
<feature type="compositionally biased region" description="Basic and acidic residues" evidence="1">
    <location>
        <begin position="1"/>
        <end position="10"/>
    </location>
</feature>
<accession>A0A401QJB2</accession>
<evidence type="ECO:0008006" key="4">
    <source>
        <dbReference type="Google" id="ProtNLM"/>
    </source>
</evidence>